<reference evidence="1" key="1">
    <citation type="submission" date="2021-02" db="EMBL/GenBank/DDBJ databases">
        <authorList>
            <person name="Nowell W R."/>
        </authorList>
    </citation>
    <scope>NUCLEOTIDE SEQUENCE</scope>
</reference>
<protein>
    <recommendedName>
        <fullName evidence="3">Pentatricopeptide repeat-containing protein</fullName>
    </recommendedName>
</protein>
<evidence type="ECO:0000313" key="1">
    <source>
        <dbReference type="EMBL" id="CAF5038716.1"/>
    </source>
</evidence>
<gene>
    <name evidence="1" type="ORF">QYT958_LOCUS41219</name>
</gene>
<organism evidence="1 2">
    <name type="scientific">Rotaria socialis</name>
    <dbReference type="NCBI Taxonomy" id="392032"/>
    <lineage>
        <taxon>Eukaryota</taxon>
        <taxon>Metazoa</taxon>
        <taxon>Spiralia</taxon>
        <taxon>Gnathifera</taxon>
        <taxon>Rotifera</taxon>
        <taxon>Eurotatoria</taxon>
        <taxon>Bdelloidea</taxon>
        <taxon>Philodinida</taxon>
        <taxon>Philodinidae</taxon>
        <taxon>Rotaria</taxon>
    </lineage>
</organism>
<evidence type="ECO:0000313" key="2">
    <source>
        <dbReference type="Proteomes" id="UP000663848"/>
    </source>
</evidence>
<dbReference type="AlphaFoldDB" id="A0A822C3R0"/>
<accession>A0A822C3R0</accession>
<name>A0A822C3R0_9BILA</name>
<dbReference type="Proteomes" id="UP000663848">
    <property type="component" value="Unassembled WGS sequence"/>
</dbReference>
<dbReference type="Gene3D" id="1.25.40.10">
    <property type="entry name" value="Tetratricopeptide repeat domain"/>
    <property type="match status" value="1"/>
</dbReference>
<comment type="caution">
    <text evidence="1">The sequence shown here is derived from an EMBL/GenBank/DDBJ whole genome shotgun (WGS) entry which is preliminary data.</text>
</comment>
<dbReference type="InterPro" id="IPR002885">
    <property type="entry name" value="PPR_rpt"/>
</dbReference>
<sequence length="62" mass="6835">MKCGDVTSAKSLFDRSTKKTISMYGAMMKGFIINNLSKQAIDLFNEIKDPDEIAITLVCNAC</sequence>
<feature type="non-terminal residue" evidence="1">
    <location>
        <position position="1"/>
    </location>
</feature>
<dbReference type="Pfam" id="PF01535">
    <property type="entry name" value="PPR"/>
    <property type="match status" value="1"/>
</dbReference>
<dbReference type="InterPro" id="IPR011990">
    <property type="entry name" value="TPR-like_helical_dom_sf"/>
</dbReference>
<dbReference type="EMBL" id="CAJOBR010046101">
    <property type="protein sequence ID" value="CAF5038716.1"/>
    <property type="molecule type" value="Genomic_DNA"/>
</dbReference>
<proteinExistence type="predicted"/>
<evidence type="ECO:0008006" key="3">
    <source>
        <dbReference type="Google" id="ProtNLM"/>
    </source>
</evidence>